<feature type="chain" id="PRO_5017318188" evidence="1">
    <location>
        <begin position="22"/>
        <end position="159"/>
    </location>
</feature>
<keyword evidence="2" id="KW-0808">Transferase</keyword>
<dbReference type="GO" id="GO:0016740">
    <property type="term" value="F:transferase activity"/>
    <property type="evidence" value="ECO:0007669"/>
    <property type="project" value="UniProtKB-KW"/>
</dbReference>
<gene>
    <name evidence="2" type="ORF">D7V21_09845</name>
</gene>
<dbReference type="AlphaFoldDB" id="A0A3A8EG31"/>
<protein>
    <submittedName>
        <fullName evidence="2">Glycosyltransferase</fullName>
    </submittedName>
</protein>
<reference evidence="2 3" key="1">
    <citation type="submission" date="2018-09" db="EMBL/GenBank/DDBJ databases">
        <title>The draft genome of Acinetobacter spp. strains.</title>
        <authorList>
            <person name="Qin J."/>
            <person name="Feng Y."/>
            <person name="Zong Z."/>
        </authorList>
    </citation>
    <scope>NUCLEOTIDE SEQUENCE [LARGE SCALE GENOMIC DNA]</scope>
    <source>
        <strain evidence="2 3">WCHAc060096</strain>
    </source>
</reference>
<evidence type="ECO:0000256" key="1">
    <source>
        <dbReference type="SAM" id="SignalP"/>
    </source>
</evidence>
<dbReference type="InterPro" id="IPR054658">
    <property type="entry name" value="Extrcyto_LP"/>
</dbReference>
<dbReference type="RefSeq" id="WP_120370332.1">
    <property type="nucleotide sequence ID" value="NZ_RAXU01000011.1"/>
</dbReference>
<proteinExistence type="predicted"/>
<feature type="signal peptide" evidence="1">
    <location>
        <begin position="1"/>
        <end position="21"/>
    </location>
</feature>
<dbReference type="EMBL" id="RAXU01000011">
    <property type="protein sequence ID" value="RKG33119.1"/>
    <property type="molecule type" value="Genomic_DNA"/>
</dbReference>
<organism evidence="2 3">
    <name type="scientific">Acinetobacter guerrae</name>
    <dbReference type="NCBI Taxonomy" id="1843371"/>
    <lineage>
        <taxon>Bacteria</taxon>
        <taxon>Pseudomonadati</taxon>
        <taxon>Pseudomonadota</taxon>
        <taxon>Gammaproteobacteria</taxon>
        <taxon>Moraxellales</taxon>
        <taxon>Moraxellaceae</taxon>
        <taxon>Acinetobacter</taxon>
    </lineage>
</organism>
<comment type="caution">
    <text evidence="2">The sequence shown here is derived from an EMBL/GenBank/DDBJ whole genome shotgun (WGS) entry which is preliminary data.</text>
</comment>
<accession>A0A3A8EG31</accession>
<dbReference type="Proteomes" id="UP000269001">
    <property type="component" value="Unassembled WGS sequence"/>
</dbReference>
<name>A0A3A8EG31_9GAMM</name>
<evidence type="ECO:0000313" key="3">
    <source>
        <dbReference type="Proteomes" id="UP000269001"/>
    </source>
</evidence>
<sequence length="159" mass="18641">MNKKLIVLILVSILFQLIACAQPINNQLNIISNNDLCIYVGRKTGYSTQDDYFIVFIGEYNPRESFKSIYEKKYNSLKFPTNKNSCIHIPNEIFEKSGIYSINLESNKNYSQLVCVKKNKRNSILYYRIKENLICSDEEIKLEEPDEVMNKIKSIFKFN</sequence>
<keyword evidence="3" id="KW-1185">Reference proteome</keyword>
<dbReference type="NCBIfam" id="NF045616">
    <property type="entry name" value="Acin_mostly_LP"/>
    <property type="match status" value="1"/>
</dbReference>
<evidence type="ECO:0000313" key="2">
    <source>
        <dbReference type="EMBL" id="RKG33119.1"/>
    </source>
</evidence>
<keyword evidence="1" id="KW-0732">Signal</keyword>